<sequence>MTRKGGVGKTTITDNVAGLLAAQGLRVLVIDLDHQGHVGIDFGFRDSDVDDDGEALYDSLTNRKPLRPLKNVRKNLDVVAGGSAIEDLQRELYRAEFGGEDTTPWLAESLAPIAGAYDLVLIDCPPGVGPVQEMAAFASRWILAATQADDASIRGIEDLGSLLESTHQKGHTALTMLGVVLTMIPSNFTRRINDARQDLHELGEGVYVFDAIVPDAAAAAIDVRKTGQLFHELKAGAQQQAQQKIWLRVRRKEVSSTTLIAQSVVTLAETMEDLAAEVVERIASLEQKKPATRREMKEKAK</sequence>
<protein>
    <submittedName>
        <fullName evidence="2">ParA family protein</fullName>
    </submittedName>
</protein>
<dbReference type="PANTHER" id="PTHR13696">
    <property type="entry name" value="P-LOOP CONTAINING NUCLEOSIDE TRIPHOSPHATE HYDROLASE"/>
    <property type="match status" value="1"/>
</dbReference>
<proteinExistence type="predicted"/>
<dbReference type="OrthoDB" id="128708at2"/>
<dbReference type="Pfam" id="PF13614">
    <property type="entry name" value="AAA_31"/>
    <property type="match status" value="1"/>
</dbReference>
<accession>A0A4Y9FUY4</accession>
<dbReference type="Gene3D" id="3.40.50.300">
    <property type="entry name" value="P-loop containing nucleotide triphosphate hydrolases"/>
    <property type="match status" value="1"/>
</dbReference>
<organism evidence="2 3">
    <name type="scientific">Microbacterium paludicola</name>
    <dbReference type="NCBI Taxonomy" id="300019"/>
    <lineage>
        <taxon>Bacteria</taxon>
        <taxon>Bacillati</taxon>
        <taxon>Actinomycetota</taxon>
        <taxon>Actinomycetes</taxon>
        <taxon>Micrococcales</taxon>
        <taxon>Microbacteriaceae</taxon>
        <taxon>Microbacterium</taxon>
    </lineage>
</organism>
<feature type="domain" description="AAA" evidence="1">
    <location>
        <begin position="3"/>
        <end position="174"/>
    </location>
</feature>
<dbReference type="InterPro" id="IPR027417">
    <property type="entry name" value="P-loop_NTPase"/>
</dbReference>
<reference evidence="2 3" key="1">
    <citation type="submission" date="2019-03" db="EMBL/GenBank/DDBJ databases">
        <title>Diversity of the mouse oral microbiome.</title>
        <authorList>
            <person name="Joseph S."/>
            <person name="Aduse-Opoku J."/>
            <person name="Curtis M."/>
            <person name="Wade W."/>
            <person name="Hashim A."/>
        </authorList>
    </citation>
    <scope>NUCLEOTIDE SEQUENCE [LARGE SCALE GENOMIC DNA]</scope>
    <source>
        <strain evidence="2 3">P1012</strain>
    </source>
</reference>
<dbReference type="InterPro" id="IPR050678">
    <property type="entry name" value="DNA_Partitioning_ATPase"/>
</dbReference>
<dbReference type="PANTHER" id="PTHR13696:SF99">
    <property type="entry name" value="COBYRINIC ACID AC-DIAMIDE SYNTHASE"/>
    <property type="match status" value="1"/>
</dbReference>
<evidence type="ECO:0000313" key="3">
    <source>
        <dbReference type="Proteomes" id="UP000298358"/>
    </source>
</evidence>
<name>A0A4Y9FUY4_9MICO</name>
<dbReference type="CDD" id="cd02042">
    <property type="entry name" value="ParAB_family"/>
    <property type="match status" value="1"/>
</dbReference>
<comment type="caution">
    <text evidence="2">The sequence shown here is derived from an EMBL/GenBank/DDBJ whole genome shotgun (WGS) entry which is preliminary data.</text>
</comment>
<dbReference type="EMBL" id="SPQB01000014">
    <property type="protein sequence ID" value="TFU33067.1"/>
    <property type="molecule type" value="Genomic_DNA"/>
</dbReference>
<dbReference type="AlphaFoldDB" id="A0A4Y9FUY4"/>
<evidence type="ECO:0000313" key="2">
    <source>
        <dbReference type="EMBL" id="TFU33067.1"/>
    </source>
</evidence>
<dbReference type="SUPFAM" id="SSF52540">
    <property type="entry name" value="P-loop containing nucleoside triphosphate hydrolases"/>
    <property type="match status" value="1"/>
</dbReference>
<dbReference type="InterPro" id="IPR025669">
    <property type="entry name" value="AAA_dom"/>
</dbReference>
<gene>
    <name evidence="2" type="ORF">E4U02_07575</name>
</gene>
<dbReference type="Proteomes" id="UP000298358">
    <property type="component" value="Unassembled WGS sequence"/>
</dbReference>
<evidence type="ECO:0000259" key="1">
    <source>
        <dbReference type="Pfam" id="PF13614"/>
    </source>
</evidence>
<keyword evidence="3" id="KW-1185">Reference proteome</keyword>